<sequence>MPCRVQTVKHLFARGLTTNIQNAYLPILLGLKWIDMATRNIFIPRYGSKDRLRQGIPIIWEGIISNLILYLPMLVVALQERRKALSP</sequence>
<keyword evidence="1" id="KW-0812">Transmembrane</keyword>
<reference evidence="3" key="1">
    <citation type="submission" date="2016-06" db="EMBL/GenBank/DDBJ databases">
        <title>Parallel loss of symbiosis genes in relatives of nitrogen-fixing non-legume Parasponia.</title>
        <authorList>
            <person name="Van Velzen R."/>
            <person name="Holmer R."/>
            <person name="Bu F."/>
            <person name="Rutten L."/>
            <person name="Van Zeijl A."/>
            <person name="Liu W."/>
            <person name="Santuari L."/>
            <person name="Cao Q."/>
            <person name="Sharma T."/>
            <person name="Shen D."/>
            <person name="Roswanjaya Y."/>
            <person name="Wardhani T."/>
            <person name="Kalhor M.S."/>
            <person name="Jansen J."/>
            <person name="Van den Hoogen J."/>
            <person name="Gungor B."/>
            <person name="Hartog M."/>
            <person name="Hontelez J."/>
            <person name="Verver J."/>
            <person name="Yang W.-C."/>
            <person name="Schijlen E."/>
            <person name="Repin R."/>
            <person name="Schilthuizen M."/>
            <person name="Schranz E."/>
            <person name="Heidstra R."/>
            <person name="Miyata K."/>
            <person name="Fedorova E."/>
            <person name="Kohlen W."/>
            <person name="Bisseling T."/>
            <person name="Smit S."/>
            <person name="Geurts R."/>
        </authorList>
    </citation>
    <scope>NUCLEOTIDE SEQUENCE [LARGE SCALE GENOMIC DNA]</scope>
    <source>
        <strain evidence="3">cv. WU1-14</strain>
    </source>
</reference>
<feature type="transmembrane region" description="Helical" evidence="1">
    <location>
        <begin position="58"/>
        <end position="78"/>
    </location>
</feature>
<proteinExistence type="predicted"/>
<keyword evidence="1" id="KW-1133">Transmembrane helix</keyword>
<comment type="caution">
    <text evidence="2">The sequence shown here is derived from an EMBL/GenBank/DDBJ whole genome shotgun (WGS) entry which is preliminary data.</text>
</comment>
<gene>
    <name evidence="2" type="ORF">PanWU01x14_310170</name>
</gene>
<evidence type="ECO:0000313" key="2">
    <source>
        <dbReference type="EMBL" id="PON38753.1"/>
    </source>
</evidence>
<dbReference type="Proteomes" id="UP000237105">
    <property type="component" value="Unassembled WGS sequence"/>
</dbReference>
<protein>
    <submittedName>
        <fullName evidence="2">Uncharacterized protein</fullName>
    </submittedName>
</protein>
<dbReference type="EMBL" id="JXTB01000486">
    <property type="protein sequence ID" value="PON38753.1"/>
    <property type="molecule type" value="Genomic_DNA"/>
</dbReference>
<name>A0A2P5AQD0_PARAD</name>
<dbReference type="AlphaFoldDB" id="A0A2P5AQD0"/>
<evidence type="ECO:0000256" key="1">
    <source>
        <dbReference type="SAM" id="Phobius"/>
    </source>
</evidence>
<evidence type="ECO:0000313" key="3">
    <source>
        <dbReference type="Proteomes" id="UP000237105"/>
    </source>
</evidence>
<keyword evidence="1" id="KW-0472">Membrane</keyword>
<keyword evidence="3" id="KW-1185">Reference proteome</keyword>
<organism evidence="2 3">
    <name type="scientific">Parasponia andersonii</name>
    <name type="common">Sponia andersonii</name>
    <dbReference type="NCBI Taxonomy" id="3476"/>
    <lineage>
        <taxon>Eukaryota</taxon>
        <taxon>Viridiplantae</taxon>
        <taxon>Streptophyta</taxon>
        <taxon>Embryophyta</taxon>
        <taxon>Tracheophyta</taxon>
        <taxon>Spermatophyta</taxon>
        <taxon>Magnoliopsida</taxon>
        <taxon>eudicotyledons</taxon>
        <taxon>Gunneridae</taxon>
        <taxon>Pentapetalae</taxon>
        <taxon>rosids</taxon>
        <taxon>fabids</taxon>
        <taxon>Rosales</taxon>
        <taxon>Cannabaceae</taxon>
        <taxon>Parasponia</taxon>
    </lineage>
</organism>
<dbReference type="OrthoDB" id="10423799at2759"/>
<accession>A0A2P5AQD0</accession>